<proteinExistence type="predicted"/>
<dbReference type="GO" id="GO:0016301">
    <property type="term" value="F:kinase activity"/>
    <property type="evidence" value="ECO:0007669"/>
    <property type="project" value="UniProtKB-KW"/>
</dbReference>
<name>A0AAX6I2B2_IRIPA</name>
<keyword evidence="2" id="KW-0418">Kinase</keyword>
<dbReference type="Proteomes" id="UP001140949">
    <property type="component" value="Unassembled WGS sequence"/>
</dbReference>
<organism evidence="2 3">
    <name type="scientific">Iris pallida</name>
    <name type="common">Sweet iris</name>
    <dbReference type="NCBI Taxonomy" id="29817"/>
    <lineage>
        <taxon>Eukaryota</taxon>
        <taxon>Viridiplantae</taxon>
        <taxon>Streptophyta</taxon>
        <taxon>Embryophyta</taxon>
        <taxon>Tracheophyta</taxon>
        <taxon>Spermatophyta</taxon>
        <taxon>Magnoliopsida</taxon>
        <taxon>Liliopsida</taxon>
        <taxon>Asparagales</taxon>
        <taxon>Iridaceae</taxon>
        <taxon>Iridoideae</taxon>
        <taxon>Irideae</taxon>
        <taxon>Iris</taxon>
    </lineage>
</organism>
<feature type="region of interest" description="Disordered" evidence="1">
    <location>
        <begin position="1"/>
        <end position="66"/>
    </location>
</feature>
<keyword evidence="2" id="KW-0675">Receptor</keyword>
<reference evidence="2" key="1">
    <citation type="journal article" date="2023" name="GigaByte">
        <title>Genome assembly of the bearded iris, Iris pallida Lam.</title>
        <authorList>
            <person name="Bruccoleri R.E."/>
            <person name="Oakeley E.J."/>
            <person name="Faust A.M.E."/>
            <person name="Altorfer M."/>
            <person name="Dessus-Babus S."/>
            <person name="Burckhardt D."/>
            <person name="Oertli M."/>
            <person name="Naumann U."/>
            <person name="Petersen F."/>
            <person name="Wong J."/>
        </authorList>
    </citation>
    <scope>NUCLEOTIDE SEQUENCE</scope>
    <source>
        <strain evidence="2">GSM-AAB239-AS_SAM_17_03QT</strain>
    </source>
</reference>
<comment type="caution">
    <text evidence="2">The sequence shown here is derived from an EMBL/GenBank/DDBJ whole genome shotgun (WGS) entry which is preliminary data.</text>
</comment>
<sequence length="313" mass="33110">MCRQTRHNKSNPIPHQPHQHPTSSTLLPCHQLHPGELDTTSSSLTPQTPLWPATSRRHHQHSHTTTVPVVNTTTTESIMEGGRLLPILGCSRPRVHLAALRRSNSPRHGCSTAGTDPSTHKSDVAPPSVPPPPNPPRAPSPPLVATTAAPGKNPLLVSSARSPAFSELRLGAAAFAPPHRSSAAAPSVGRVTGRAAPLHAAIRLPPSPCSPHQPATAASFLRSAAPHACSPTGAPPCGFPPLSDRTYSGLFPGAPRLRLRSPSLRPTSVSSADLFFFSLNMTCSIFAPLQETHQARHLAFTVCIFVISCRCSS</sequence>
<evidence type="ECO:0000313" key="3">
    <source>
        <dbReference type="Proteomes" id="UP001140949"/>
    </source>
</evidence>
<reference evidence="2" key="2">
    <citation type="submission" date="2023-04" db="EMBL/GenBank/DDBJ databases">
        <authorList>
            <person name="Bruccoleri R.E."/>
            <person name="Oakeley E.J."/>
            <person name="Faust A.-M."/>
            <person name="Dessus-Babus S."/>
            <person name="Altorfer M."/>
            <person name="Burckhardt D."/>
            <person name="Oertli M."/>
            <person name="Naumann U."/>
            <person name="Petersen F."/>
            <person name="Wong J."/>
        </authorList>
    </citation>
    <scope>NUCLEOTIDE SEQUENCE</scope>
    <source>
        <strain evidence="2">GSM-AAB239-AS_SAM_17_03QT</strain>
        <tissue evidence="2">Leaf</tissue>
    </source>
</reference>
<gene>
    <name evidence="2" type="ORF">M6B38_277505</name>
</gene>
<evidence type="ECO:0000313" key="2">
    <source>
        <dbReference type="EMBL" id="KAJ6847436.1"/>
    </source>
</evidence>
<keyword evidence="3" id="KW-1185">Reference proteome</keyword>
<protein>
    <submittedName>
        <fullName evidence="2">Proline-rich receptor-like protein kinase PERK2</fullName>
    </submittedName>
</protein>
<dbReference type="AlphaFoldDB" id="A0AAX6I2B2"/>
<keyword evidence="2" id="KW-0808">Transferase</keyword>
<feature type="compositionally biased region" description="Low complexity" evidence="1">
    <location>
        <begin position="37"/>
        <end position="54"/>
    </location>
</feature>
<evidence type="ECO:0000256" key="1">
    <source>
        <dbReference type="SAM" id="MobiDB-lite"/>
    </source>
</evidence>
<feature type="compositionally biased region" description="Pro residues" evidence="1">
    <location>
        <begin position="127"/>
        <end position="142"/>
    </location>
</feature>
<feature type="region of interest" description="Disordered" evidence="1">
    <location>
        <begin position="100"/>
        <end position="150"/>
    </location>
</feature>
<accession>A0AAX6I2B2</accession>
<dbReference type="EMBL" id="JANAVB010005398">
    <property type="protein sequence ID" value="KAJ6847436.1"/>
    <property type="molecule type" value="Genomic_DNA"/>
</dbReference>